<dbReference type="GO" id="GO:0006283">
    <property type="term" value="P:transcription-coupled nucleotide-excision repair"/>
    <property type="evidence" value="ECO:0007669"/>
    <property type="project" value="InterPro"/>
</dbReference>
<keyword evidence="7" id="KW-1185">Reference proteome</keyword>
<dbReference type="PRINTS" id="PR00320">
    <property type="entry name" value="GPROTEINBRPT"/>
</dbReference>
<dbReference type="Proteomes" id="UP001161438">
    <property type="component" value="Chromosome 4"/>
</dbReference>
<dbReference type="GO" id="GO:0043161">
    <property type="term" value="P:proteasome-mediated ubiquitin-dependent protein catabolic process"/>
    <property type="evidence" value="ECO:0007669"/>
    <property type="project" value="TreeGrafter"/>
</dbReference>
<dbReference type="InterPro" id="IPR015943">
    <property type="entry name" value="WD40/YVTN_repeat-like_dom_sf"/>
</dbReference>
<dbReference type="GO" id="GO:0000209">
    <property type="term" value="P:protein polyubiquitination"/>
    <property type="evidence" value="ECO:0007669"/>
    <property type="project" value="TreeGrafter"/>
</dbReference>
<sequence length="506" mass="57681">MDPFLEYKLGNISFNDLYRGTVQSELERILEDPLSNMKNYRFSRRSSHDQSKGNLLNIGVNCLDIDNTGQVLLGGGDDGSLSIWGLDEALHQNDEDEQELINKRLNFIKRQPNQADNEPAQSLSYKNKVSQTNSSNAMRLVHSFQTRRNKYRMYRQSNAMISSPRSHISNEANFGRGGSGSLFESDSDTSISHHRYGITTLGWYKADNGMFFTGSNDKTVKIWDTNKFEAVQDINLEHRVNQIDSNISNDNSLLVVASEDYYPRLIDLRTMNSGITTLGMGNKTRMQSEILCCKFNPFREQIIACGDMEGGIKLWDLRMRNKLYLELKRTKKKREDSNNNDDDGRSDVYLSSNQSKAHLRCCSDIVWNDEGSELCSIGTDGKLNIWRPFTEILQLDGIASYTQLGPQDLSRIKYKKRVSQRLLWFDKFLLCATDNGEIEIYNTEEEKLWNKLGYPMSNQVKKNLASQCQFSSMAVQTNMMNSVGIRLFFGTNSNTISDGGSIFECS</sequence>
<proteinExistence type="predicted"/>
<dbReference type="GO" id="GO:0000109">
    <property type="term" value="C:nucleotide-excision repair complex"/>
    <property type="evidence" value="ECO:0007669"/>
    <property type="project" value="TreeGrafter"/>
</dbReference>
<dbReference type="PANTHER" id="PTHR46202">
    <property type="entry name" value="DNA EXCISION REPAIR PROTEIN ERCC-8"/>
    <property type="match status" value="1"/>
</dbReference>
<dbReference type="AlphaFoldDB" id="A0AA35IVX4"/>
<evidence type="ECO:0000313" key="6">
    <source>
        <dbReference type="EMBL" id="CAI4037918.1"/>
    </source>
</evidence>
<accession>A0AA35IVX4</accession>
<gene>
    <name evidence="6" type="primary">SMKI04G2540</name>
    <name evidence="6" type="ORF">SMKI_04G2540</name>
</gene>
<reference evidence="6" key="1">
    <citation type="submission" date="2022-10" db="EMBL/GenBank/DDBJ databases">
        <authorList>
            <person name="Byrne P K."/>
        </authorList>
    </citation>
    <scope>NUCLEOTIDE SEQUENCE</scope>
    <source>
        <strain evidence="6">IFO1815</strain>
    </source>
</reference>
<dbReference type="Pfam" id="PF00400">
    <property type="entry name" value="WD40"/>
    <property type="match status" value="3"/>
</dbReference>
<evidence type="ECO:0000256" key="1">
    <source>
        <dbReference type="ARBA" id="ARBA00022574"/>
    </source>
</evidence>
<evidence type="ECO:0000256" key="3">
    <source>
        <dbReference type="ARBA" id="ARBA00022763"/>
    </source>
</evidence>
<evidence type="ECO:0000313" key="7">
    <source>
        <dbReference type="Proteomes" id="UP001161438"/>
    </source>
</evidence>
<dbReference type="PANTHER" id="PTHR46202:SF1">
    <property type="entry name" value="DNA EXCISION REPAIR PROTEIN ERCC-8"/>
    <property type="match status" value="1"/>
</dbReference>
<dbReference type="GO" id="GO:0031464">
    <property type="term" value="C:Cul4A-RING E3 ubiquitin ligase complex"/>
    <property type="evidence" value="ECO:0007669"/>
    <property type="project" value="TreeGrafter"/>
</dbReference>
<evidence type="ECO:0000256" key="5">
    <source>
        <dbReference type="PROSITE-ProRule" id="PRU00221"/>
    </source>
</evidence>
<dbReference type="RefSeq" id="XP_056081033.1">
    <property type="nucleotide sequence ID" value="XM_056226793.1"/>
</dbReference>
<dbReference type="Gene3D" id="2.130.10.10">
    <property type="entry name" value="YVTN repeat-like/Quinoprotein amine dehydrogenase"/>
    <property type="match status" value="1"/>
</dbReference>
<evidence type="ECO:0000256" key="2">
    <source>
        <dbReference type="ARBA" id="ARBA00022737"/>
    </source>
</evidence>
<dbReference type="GeneID" id="80917129"/>
<keyword evidence="4" id="KW-0234">DNA repair</keyword>
<keyword evidence="2" id="KW-0677">Repeat</keyword>
<organism evidence="6 7">
    <name type="scientific">Saccharomyces mikatae IFO 1815</name>
    <dbReference type="NCBI Taxonomy" id="226126"/>
    <lineage>
        <taxon>Eukaryota</taxon>
        <taxon>Fungi</taxon>
        <taxon>Dikarya</taxon>
        <taxon>Ascomycota</taxon>
        <taxon>Saccharomycotina</taxon>
        <taxon>Saccharomycetes</taxon>
        <taxon>Saccharomycetales</taxon>
        <taxon>Saccharomycetaceae</taxon>
        <taxon>Saccharomyces</taxon>
    </lineage>
</organism>
<feature type="repeat" description="WD" evidence="5">
    <location>
        <begin position="191"/>
        <end position="233"/>
    </location>
</feature>
<keyword evidence="3" id="KW-0227">DNA damage</keyword>
<dbReference type="InterPro" id="IPR001680">
    <property type="entry name" value="WD40_rpt"/>
</dbReference>
<dbReference type="InterPro" id="IPR036322">
    <property type="entry name" value="WD40_repeat_dom_sf"/>
</dbReference>
<dbReference type="SMART" id="SM00320">
    <property type="entry name" value="WD40"/>
    <property type="match status" value="4"/>
</dbReference>
<name>A0AA35IVX4_SACMI</name>
<dbReference type="InterPro" id="IPR042238">
    <property type="entry name" value="Rad28/ERCC8/Ckn1/ATCSA-1"/>
</dbReference>
<dbReference type="InterPro" id="IPR020472">
    <property type="entry name" value="WD40_PAC1"/>
</dbReference>
<dbReference type="PROSITE" id="PS50082">
    <property type="entry name" value="WD_REPEATS_2"/>
    <property type="match status" value="1"/>
</dbReference>
<protein>
    <recommendedName>
        <fullName evidence="8">Rad28p</fullName>
    </recommendedName>
</protein>
<dbReference type="SUPFAM" id="SSF50978">
    <property type="entry name" value="WD40 repeat-like"/>
    <property type="match status" value="1"/>
</dbReference>
<evidence type="ECO:0008006" key="8">
    <source>
        <dbReference type="Google" id="ProtNLM"/>
    </source>
</evidence>
<dbReference type="EMBL" id="OX365760">
    <property type="protein sequence ID" value="CAI4037918.1"/>
    <property type="molecule type" value="Genomic_DNA"/>
</dbReference>
<dbReference type="PROSITE" id="PS50294">
    <property type="entry name" value="WD_REPEATS_REGION"/>
    <property type="match status" value="1"/>
</dbReference>
<keyword evidence="1 5" id="KW-0853">WD repeat</keyword>
<evidence type="ECO:0000256" key="4">
    <source>
        <dbReference type="ARBA" id="ARBA00023204"/>
    </source>
</evidence>